<evidence type="ECO:0000256" key="1">
    <source>
        <dbReference type="SAM" id="MobiDB-lite"/>
    </source>
</evidence>
<dbReference type="EMBL" id="CP109134">
    <property type="protein sequence ID" value="WSD04904.1"/>
    <property type="molecule type" value="Genomic_DNA"/>
</dbReference>
<evidence type="ECO:0000313" key="3">
    <source>
        <dbReference type="EMBL" id="WSD04904.1"/>
    </source>
</evidence>
<gene>
    <name evidence="3" type="ORF">OIE73_03465</name>
</gene>
<evidence type="ECO:0000313" key="4">
    <source>
        <dbReference type="Proteomes" id="UP001335325"/>
    </source>
</evidence>
<dbReference type="Pfam" id="PF14065">
    <property type="entry name" value="Pvc16_N"/>
    <property type="match status" value="1"/>
</dbReference>
<feature type="domain" description="Pvc16 N-terminal" evidence="2">
    <location>
        <begin position="9"/>
        <end position="180"/>
    </location>
</feature>
<organism evidence="3 4">
    <name type="scientific">Streptomyces hirsutus</name>
    <dbReference type="NCBI Taxonomy" id="35620"/>
    <lineage>
        <taxon>Bacteria</taxon>
        <taxon>Bacillati</taxon>
        <taxon>Actinomycetota</taxon>
        <taxon>Actinomycetes</taxon>
        <taxon>Kitasatosporales</taxon>
        <taxon>Streptomycetaceae</taxon>
        <taxon>Streptomyces</taxon>
    </lineage>
</organism>
<dbReference type="InterPro" id="IPR025351">
    <property type="entry name" value="Pvc16_N"/>
</dbReference>
<reference evidence="3 4" key="1">
    <citation type="submission" date="2022-10" db="EMBL/GenBank/DDBJ databases">
        <title>The complete genomes of actinobacterial strains from the NBC collection.</title>
        <authorList>
            <person name="Joergensen T.S."/>
            <person name="Alvarez Arevalo M."/>
            <person name="Sterndorff E.B."/>
            <person name="Faurdal D."/>
            <person name="Vuksanovic O."/>
            <person name="Mourched A.-S."/>
            <person name="Charusanti P."/>
            <person name="Shaw S."/>
            <person name="Blin K."/>
            <person name="Weber T."/>
        </authorList>
    </citation>
    <scope>NUCLEOTIDE SEQUENCE [LARGE SCALE GENOMIC DNA]</scope>
    <source>
        <strain evidence="3 4">NBC 01753</strain>
    </source>
</reference>
<proteinExistence type="predicted"/>
<feature type="region of interest" description="Disordered" evidence="1">
    <location>
        <begin position="387"/>
        <end position="410"/>
    </location>
</feature>
<dbReference type="Proteomes" id="UP001335325">
    <property type="component" value="Chromosome"/>
</dbReference>
<keyword evidence="4" id="KW-1185">Reference proteome</keyword>
<evidence type="ECO:0000259" key="2">
    <source>
        <dbReference type="Pfam" id="PF14065"/>
    </source>
</evidence>
<name>A0ABZ1GFJ5_9ACTN</name>
<feature type="region of interest" description="Disordered" evidence="1">
    <location>
        <begin position="180"/>
        <end position="201"/>
    </location>
</feature>
<accession>A0ABZ1GFJ5</accession>
<feature type="compositionally biased region" description="Basic and acidic residues" evidence="1">
    <location>
        <begin position="183"/>
        <end position="192"/>
    </location>
</feature>
<dbReference type="GeneID" id="91541597"/>
<protein>
    <submittedName>
        <fullName evidence="3">DUF4255 domain-containing protein</fullName>
    </submittedName>
</protein>
<dbReference type="RefSeq" id="WP_326751198.1">
    <property type="nucleotide sequence ID" value="NZ_CP109134.1"/>
</dbReference>
<sequence>MSTGQAIAAVTQAIQSLLLPAAPLVSARTPDQARGTAGGQQLNLFLYDVSPNPSWRNQEPPGRSAGGSLHPPLAVDLRYLLTAYSDTDDEAPAHAVLGEAMRILHDGAVLARDLLRGVLEAAGVHLQPDSVRLTPQHLGSGELSTLWSAFQTSYRLSVAYQASVVLIDTTTPPPVALPVLRRGGIDPRRQGRPESPPVAAVPGPLLERVTVRAWRGNAAFPARTGDGLVIEGRGLAATTVRARFDHPRLTAPLWAAAAPGSTAERVLTALPDDLPPGLATVTVALGTPDGPDRDVVTVSNSLPLPVAVRLSSPVLGPRQADGTACLTVRCDRLAADQDVRLLFQGAQYPPTGKAAAGADIAFGPRLSGPAGTAATLLLRVDGVDSVPLPDPDPAQPLPTGFDPAQQVVLT</sequence>